<dbReference type="SMART" id="SM00248">
    <property type="entry name" value="ANK"/>
    <property type="match status" value="5"/>
</dbReference>
<dbReference type="PANTHER" id="PTHR24173">
    <property type="entry name" value="ANKYRIN REPEAT CONTAINING"/>
    <property type="match status" value="1"/>
</dbReference>
<dbReference type="RefSeq" id="XP_031864807.1">
    <property type="nucleotide sequence ID" value="XM_032019100.1"/>
</dbReference>
<dbReference type="PROSITE" id="PS50088">
    <property type="entry name" value="ANK_REPEAT"/>
    <property type="match status" value="1"/>
</dbReference>
<dbReference type="InterPro" id="IPR002110">
    <property type="entry name" value="Ankyrin_rpt"/>
</dbReference>
<evidence type="ECO:0000256" key="3">
    <source>
        <dbReference type="PROSITE-ProRule" id="PRU00023"/>
    </source>
</evidence>
<dbReference type="GeneID" id="43603326"/>
<gene>
    <name evidence="4" type="ORF">BP5553_10477</name>
</gene>
<reference evidence="4 5" key="1">
    <citation type="journal article" date="2018" name="IMA Fungus">
        <title>IMA Genome-F 9: Draft genome sequence of Annulohypoxylon stygium, Aspergillus mulundensis, Berkeleyomyces basicola (syn. Thielaviopsis basicola), Ceratocystis smalleyi, two Cercospora beticola strains, Coleophoma cylindrospora, Fusarium fracticaudum, Phialophora cf. hyalina, and Morchella septimelata.</title>
        <authorList>
            <person name="Wingfield B.D."/>
            <person name="Bills G.F."/>
            <person name="Dong Y."/>
            <person name="Huang W."/>
            <person name="Nel W.J."/>
            <person name="Swalarsk-Parry B.S."/>
            <person name="Vaghefi N."/>
            <person name="Wilken P.M."/>
            <person name="An Z."/>
            <person name="de Beer Z.W."/>
            <person name="De Vos L."/>
            <person name="Chen L."/>
            <person name="Duong T.A."/>
            <person name="Gao Y."/>
            <person name="Hammerbacher A."/>
            <person name="Kikkert J.R."/>
            <person name="Li Y."/>
            <person name="Li H."/>
            <person name="Li K."/>
            <person name="Li Q."/>
            <person name="Liu X."/>
            <person name="Ma X."/>
            <person name="Naidoo K."/>
            <person name="Pethybridge S.J."/>
            <person name="Sun J."/>
            <person name="Steenkamp E.T."/>
            <person name="van der Nest M.A."/>
            <person name="van Wyk S."/>
            <person name="Wingfield M.J."/>
            <person name="Xiong C."/>
            <person name="Yue Q."/>
            <person name="Zhang X."/>
        </authorList>
    </citation>
    <scope>NUCLEOTIDE SEQUENCE [LARGE SCALE GENOMIC DNA]</scope>
    <source>
        <strain evidence="4 5">BP 5553</strain>
    </source>
</reference>
<dbReference type="InterPro" id="IPR036770">
    <property type="entry name" value="Ankyrin_rpt-contain_sf"/>
</dbReference>
<evidence type="ECO:0000313" key="5">
    <source>
        <dbReference type="Proteomes" id="UP000254866"/>
    </source>
</evidence>
<organism evidence="4 5">
    <name type="scientific">Venustampulla echinocandica</name>
    <dbReference type="NCBI Taxonomy" id="2656787"/>
    <lineage>
        <taxon>Eukaryota</taxon>
        <taxon>Fungi</taxon>
        <taxon>Dikarya</taxon>
        <taxon>Ascomycota</taxon>
        <taxon>Pezizomycotina</taxon>
        <taxon>Leotiomycetes</taxon>
        <taxon>Helotiales</taxon>
        <taxon>Pleuroascaceae</taxon>
        <taxon>Venustampulla</taxon>
    </lineage>
</organism>
<name>A0A370T9G7_9HELO</name>
<accession>A0A370T9G7</accession>
<dbReference type="PANTHER" id="PTHR24173:SF74">
    <property type="entry name" value="ANKYRIN REPEAT DOMAIN-CONTAINING PROTEIN 16"/>
    <property type="match status" value="1"/>
</dbReference>
<keyword evidence="5" id="KW-1185">Reference proteome</keyword>
<keyword evidence="2 3" id="KW-0040">ANK repeat</keyword>
<comment type="caution">
    <text evidence="4">The sequence shown here is derived from an EMBL/GenBank/DDBJ whole genome shotgun (WGS) entry which is preliminary data.</text>
</comment>
<dbReference type="Proteomes" id="UP000254866">
    <property type="component" value="Unassembled WGS sequence"/>
</dbReference>
<keyword evidence="1" id="KW-0677">Repeat</keyword>
<evidence type="ECO:0000256" key="2">
    <source>
        <dbReference type="ARBA" id="ARBA00023043"/>
    </source>
</evidence>
<sequence>MLYDTALTYTLNQGVIYKERTVLQWAALEPKQRKYTLAALQLGGGESAVKLLVRSGIHPWTLASGVPPLVYASGGGHETIVRYLLYDALNIWQRHAPQRAPTCDEWNQLTEPWDEAGRPWTLQDALHHAAKGGHLKVVELLCQHIDVSKPSISGTLFTTSASQGGSIEIMQILLKYGAELGPSALYNAIIEGHLALALDILSRRPMDASYRGSNDCNQTLLHYAAKKGHADIVKNLLDYGADHEVVDSWGYTALDLAIYGSHDDVIKILADMPESAPPFTHDDLSDSYDSYDST</sequence>
<protein>
    <submittedName>
        <fullName evidence="4">Uncharacterized protein</fullName>
    </submittedName>
</protein>
<dbReference type="OrthoDB" id="3499705at2759"/>
<proteinExistence type="predicted"/>
<dbReference type="SUPFAM" id="SSF48403">
    <property type="entry name" value="Ankyrin repeat"/>
    <property type="match status" value="1"/>
</dbReference>
<dbReference type="Gene3D" id="1.25.40.20">
    <property type="entry name" value="Ankyrin repeat-containing domain"/>
    <property type="match status" value="2"/>
</dbReference>
<feature type="repeat" description="ANK" evidence="3">
    <location>
        <begin position="216"/>
        <end position="248"/>
    </location>
</feature>
<dbReference type="EMBL" id="NPIC01000016">
    <property type="protein sequence ID" value="RDL30199.1"/>
    <property type="molecule type" value="Genomic_DNA"/>
</dbReference>
<evidence type="ECO:0000313" key="4">
    <source>
        <dbReference type="EMBL" id="RDL30199.1"/>
    </source>
</evidence>
<dbReference type="Pfam" id="PF12796">
    <property type="entry name" value="Ank_2"/>
    <property type="match status" value="2"/>
</dbReference>
<dbReference type="AlphaFoldDB" id="A0A370T9G7"/>
<dbReference type="STRING" id="2656787.A0A370T9G7"/>
<evidence type="ECO:0000256" key="1">
    <source>
        <dbReference type="ARBA" id="ARBA00022737"/>
    </source>
</evidence>
<dbReference type="PROSITE" id="PS50297">
    <property type="entry name" value="ANK_REP_REGION"/>
    <property type="match status" value="1"/>
</dbReference>